<feature type="chain" id="PRO_5045191668" description="VPLPA-CTERM protein sorting domain-containing protein" evidence="2">
    <location>
        <begin position="21"/>
        <end position="203"/>
    </location>
</feature>
<evidence type="ECO:0008006" key="5">
    <source>
        <dbReference type="Google" id="ProtNLM"/>
    </source>
</evidence>
<evidence type="ECO:0000256" key="2">
    <source>
        <dbReference type="SAM" id="SignalP"/>
    </source>
</evidence>
<keyword evidence="1" id="KW-0472">Membrane</keyword>
<feature type="transmembrane region" description="Helical" evidence="1">
    <location>
        <begin position="173"/>
        <end position="197"/>
    </location>
</feature>
<reference evidence="4" key="2">
    <citation type="submission" date="2024-01" db="EMBL/GenBank/DDBJ databases">
        <title>Roseobacter fucihabitans sp. nov., isolated from the brown alga Fucus spiralis.</title>
        <authorList>
            <person name="Hahnke S."/>
            <person name="Berger M."/>
            <person name="Schlingloff A."/>
            <person name="Athale I."/>
            <person name="Neumann-Schaal M."/>
            <person name="Adenaya A."/>
            <person name="Poehlein A."/>
            <person name="Daniel R."/>
            <person name="Pertersen J."/>
            <person name="Brinkhoff T."/>
        </authorList>
    </citation>
    <scope>NUCLEOTIDE SEQUENCE [LARGE SCALE GENOMIC DNA]</scope>
    <source>
        <strain evidence="4">B14</strain>
    </source>
</reference>
<dbReference type="RefSeq" id="WP_187429609.1">
    <property type="nucleotide sequence ID" value="NZ_CP143423.1"/>
</dbReference>
<keyword evidence="1" id="KW-1133">Transmembrane helix</keyword>
<organism evidence="3 4">
    <name type="scientific">Roseobacter fucihabitans</name>
    <dbReference type="NCBI Taxonomy" id="1537242"/>
    <lineage>
        <taxon>Bacteria</taxon>
        <taxon>Pseudomonadati</taxon>
        <taxon>Pseudomonadota</taxon>
        <taxon>Alphaproteobacteria</taxon>
        <taxon>Rhodobacterales</taxon>
        <taxon>Roseobacteraceae</taxon>
        <taxon>Roseobacter</taxon>
    </lineage>
</organism>
<evidence type="ECO:0000313" key="3">
    <source>
        <dbReference type="EMBL" id="WVX49391.1"/>
    </source>
</evidence>
<accession>A0ABZ2BVN1</accession>
<name>A0ABZ2BVN1_9RHOB</name>
<sequence length="203" mass="20224">MKTLFLSTISAMMIAGGVSAASITFTENQGTQANGLDVPAGRSVVTNLTDGDVDTFYSLGIGGSLTASIAPQLIAGASLIEVTFNNTPSFPESAQVYLGIDTSGILLGELFNFASGVSSTSANGASIITAPNTPSTGRTSFVIDLGVNSGSALTFVDTTSGTGNKDGFDIAELSIAAVPLPAAGLLLLAGIGGLAAVGRRKKS</sequence>
<dbReference type="NCBIfam" id="TIGR03370">
    <property type="entry name" value="VPLPA-CTERM"/>
    <property type="match status" value="1"/>
</dbReference>
<keyword evidence="2" id="KW-0732">Signal</keyword>
<dbReference type="InterPro" id="IPR022472">
    <property type="entry name" value="VPLPA-CTERM"/>
</dbReference>
<proteinExistence type="predicted"/>
<dbReference type="Proteomes" id="UP001318682">
    <property type="component" value="Chromosome"/>
</dbReference>
<keyword evidence="4" id="KW-1185">Reference proteome</keyword>
<reference evidence="3 4" key="1">
    <citation type="submission" date="2015-07" db="EMBL/GenBank/DDBJ databases">
        <authorList>
            <person name="Voget S."/>
            <person name="Dogs M."/>
            <person name="Brinkhoff T.H."/>
            <person name="Daniel R."/>
        </authorList>
    </citation>
    <scope>NUCLEOTIDE SEQUENCE [LARGE SCALE GENOMIC DNA]</scope>
    <source>
        <strain evidence="3 4">B14</strain>
    </source>
</reference>
<gene>
    <name evidence="3" type="ORF">ROLI_024850</name>
</gene>
<feature type="signal peptide" evidence="2">
    <location>
        <begin position="1"/>
        <end position="20"/>
    </location>
</feature>
<dbReference type="EMBL" id="CP143423">
    <property type="protein sequence ID" value="WVX49391.1"/>
    <property type="molecule type" value="Genomic_DNA"/>
</dbReference>
<keyword evidence="1" id="KW-0812">Transmembrane</keyword>
<evidence type="ECO:0000313" key="4">
    <source>
        <dbReference type="Proteomes" id="UP001318682"/>
    </source>
</evidence>
<evidence type="ECO:0000256" key="1">
    <source>
        <dbReference type="SAM" id="Phobius"/>
    </source>
</evidence>
<protein>
    <recommendedName>
        <fullName evidence="5">VPLPA-CTERM protein sorting domain-containing protein</fullName>
    </recommendedName>
</protein>